<evidence type="ECO:0000259" key="3">
    <source>
        <dbReference type="SMART" id="SM01007"/>
    </source>
</evidence>
<dbReference type="NCBIfam" id="NF006190">
    <property type="entry name" value="PRK08324.1-4"/>
    <property type="match status" value="1"/>
</dbReference>
<comment type="caution">
    <text evidence="4">The sequence shown here is derived from an EMBL/GenBank/DDBJ whole genome shotgun (WGS) entry which is preliminary data.</text>
</comment>
<gene>
    <name evidence="4" type="ORF">OM076_15215</name>
</gene>
<protein>
    <submittedName>
        <fullName evidence="4">Bifunctional aldolase/short-chain dehydrogenase</fullName>
    </submittedName>
</protein>
<dbReference type="InterPro" id="IPR013454">
    <property type="entry name" value="Bifunc_RhaD/ADH"/>
</dbReference>
<organism evidence="4 5">
    <name type="scientific">Solirubrobacter ginsenosidimutans</name>
    <dbReference type="NCBI Taxonomy" id="490573"/>
    <lineage>
        <taxon>Bacteria</taxon>
        <taxon>Bacillati</taxon>
        <taxon>Actinomycetota</taxon>
        <taxon>Thermoleophilia</taxon>
        <taxon>Solirubrobacterales</taxon>
        <taxon>Solirubrobacteraceae</taxon>
        <taxon>Solirubrobacter</taxon>
    </lineage>
</organism>
<proteinExistence type="inferred from homology"/>
<dbReference type="Gene3D" id="3.40.50.720">
    <property type="entry name" value="NAD(P)-binding Rossmann-like Domain"/>
    <property type="match status" value="1"/>
</dbReference>
<dbReference type="PRINTS" id="PR00080">
    <property type="entry name" value="SDRFAMILY"/>
</dbReference>
<dbReference type="PANTHER" id="PTHR43669">
    <property type="entry name" value="5-KETO-D-GLUCONATE 5-REDUCTASE"/>
    <property type="match status" value="1"/>
</dbReference>
<dbReference type="GO" id="GO:0016491">
    <property type="term" value="F:oxidoreductase activity"/>
    <property type="evidence" value="ECO:0007669"/>
    <property type="project" value="UniProtKB-KW"/>
</dbReference>
<dbReference type="EMBL" id="JAPDOD010000013">
    <property type="protein sequence ID" value="MDA0161626.1"/>
    <property type="molecule type" value="Genomic_DNA"/>
</dbReference>
<evidence type="ECO:0000256" key="2">
    <source>
        <dbReference type="ARBA" id="ARBA00023002"/>
    </source>
</evidence>
<feature type="domain" description="Class II aldolase/adducin N-terminal" evidence="3">
    <location>
        <begin position="27"/>
        <end position="226"/>
    </location>
</feature>
<dbReference type="RefSeq" id="WP_270040842.1">
    <property type="nucleotide sequence ID" value="NZ_JAPDOD010000013.1"/>
</dbReference>
<accession>A0A9X3S307</accession>
<dbReference type="PANTHER" id="PTHR43669:SF8">
    <property type="entry name" value="SHORT-CHAIN TYPE DEHYDROGENASE_REDUCTASE-RELATED"/>
    <property type="match status" value="1"/>
</dbReference>
<dbReference type="InterPro" id="IPR036409">
    <property type="entry name" value="Aldolase_II/adducin_N_sf"/>
</dbReference>
<comment type="similarity">
    <text evidence="1">Belongs to the short-chain dehydrogenases/reductases (SDR) family.</text>
</comment>
<keyword evidence="2" id="KW-0560">Oxidoreductase</keyword>
<dbReference type="InterPro" id="IPR002347">
    <property type="entry name" value="SDR_fam"/>
</dbReference>
<dbReference type="SMART" id="SM01007">
    <property type="entry name" value="Aldolase_II"/>
    <property type="match status" value="1"/>
</dbReference>
<name>A0A9X3S307_9ACTN</name>
<dbReference type="NCBIfam" id="TIGR02632">
    <property type="entry name" value="RhaD_aldol-ADH"/>
    <property type="match status" value="1"/>
</dbReference>
<dbReference type="PRINTS" id="PR00081">
    <property type="entry name" value="GDHRDH"/>
</dbReference>
<dbReference type="InterPro" id="IPR001303">
    <property type="entry name" value="Aldolase_II/adducin_N"/>
</dbReference>
<keyword evidence="5" id="KW-1185">Reference proteome</keyword>
<dbReference type="AlphaFoldDB" id="A0A9X3S307"/>
<dbReference type="SUPFAM" id="SSF51735">
    <property type="entry name" value="NAD(P)-binding Rossmann-fold domains"/>
    <property type="match status" value="1"/>
</dbReference>
<dbReference type="Proteomes" id="UP001149140">
    <property type="component" value="Unassembled WGS sequence"/>
</dbReference>
<dbReference type="NCBIfam" id="NF006189">
    <property type="entry name" value="PRK08324.1-3"/>
    <property type="match status" value="1"/>
</dbReference>
<dbReference type="Pfam" id="PF00596">
    <property type="entry name" value="Aldolase_II"/>
    <property type="match status" value="1"/>
</dbReference>
<evidence type="ECO:0000256" key="1">
    <source>
        <dbReference type="ARBA" id="ARBA00006484"/>
    </source>
</evidence>
<dbReference type="Gene3D" id="3.40.225.10">
    <property type="entry name" value="Class II aldolase/adducin N-terminal domain"/>
    <property type="match status" value="1"/>
</dbReference>
<sequence>MSTVTPLIDHVEDLWPQDGVPEDTLGQVVLASHLLGANRAVSNFGGGNTSAKGPTTDHVGREVTAMWVKGSGSDLATMGPEHFTPLKLDELLPLMDRDSMSDEDMVAYIARSQLNPAAPRASIETLLHAFIPAPHVHHTHPDGINVLAGTRDGERLVQECFGDAAAWVPYIRPGFTLSKQVGEAVRDNPDLKLIVLGKHGLIVWGDTAEEAYRKTIEVINQAVAFVNERTGDVPRFGGRKLRVENGGGLLHELLPAIRGAVSSERAKVLTVDTSDRALEFVSSVEAEQLVTVGAPCPDHLVHTKRLPLWIAYDPDTDDAETLRARIAARADAYRADYRAYFEANAGEGDVAGDPDARIVLVQGLGLVSSGTTTKLSKISRDLYHRAIEVMAGAQALGEFVSLDAAESFAIEYWPLELYKLAQAPAPGELQGKVALVTGGAGGIGRAIIDTLASAGACVVAFDLDADGATDAVSGYGDRGLAVGGDVTSEDAVAAAFAAAVDAFGGVDIVVSNAGIASSASIEETSLAEWQRNHAILGTGYFLVGRESFRVLKQQNSGGAIVFIASKNALVAGKNAAAYSSAKAAELHLARCLAEEGGADGIRVNTVNPDAVLQGSKIWGSSWREERAAAYNLDPEELDEHYRQRNTLKVSIFPGDIAEAVMHFSSERRSGKSTGNILNVDGGVPAAYSR</sequence>
<dbReference type="SUPFAM" id="SSF53639">
    <property type="entry name" value="AraD/HMP-PK domain-like"/>
    <property type="match status" value="1"/>
</dbReference>
<reference evidence="4" key="1">
    <citation type="submission" date="2022-10" db="EMBL/GenBank/DDBJ databases">
        <title>The WGS of Solirubrobacter ginsenosidimutans DSM 21036.</title>
        <authorList>
            <person name="Jiang Z."/>
        </authorList>
    </citation>
    <scope>NUCLEOTIDE SEQUENCE</scope>
    <source>
        <strain evidence="4">DSM 21036</strain>
    </source>
</reference>
<evidence type="ECO:0000313" key="5">
    <source>
        <dbReference type="Proteomes" id="UP001149140"/>
    </source>
</evidence>
<dbReference type="Pfam" id="PF00106">
    <property type="entry name" value="adh_short"/>
    <property type="match status" value="1"/>
</dbReference>
<dbReference type="InterPro" id="IPR036291">
    <property type="entry name" value="NAD(P)-bd_dom_sf"/>
</dbReference>
<dbReference type="FunFam" id="3.40.50.720:FF:000084">
    <property type="entry name" value="Short-chain dehydrogenase reductase"/>
    <property type="match status" value="1"/>
</dbReference>
<evidence type="ECO:0000313" key="4">
    <source>
        <dbReference type="EMBL" id="MDA0161626.1"/>
    </source>
</evidence>